<name>A0AAW4Z120_9GAMM</name>
<comment type="caution">
    <text evidence="2">The sequence shown here is derived from an EMBL/GenBank/DDBJ whole genome shotgun (WGS) entry which is preliminary data.</text>
</comment>
<reference evidence="2" key="2">
    <citation type="journal article" date="2021" name="Front. Microbiol.">
        <title>Aerobic Denitrification and Heterotrophic Sulfur Oxidation in the Genus Halomonas Revealed by Six Novel Species Characterizations and Genome-Based Analysis.</title>
        <authorList>
            <person name="Wang L."/>
            <person name="Shao Z."/>
        </authorList>
    </citation>
    <scope>NUCLEOTIDE SEQUENCE</scope>
    <source>
        <strain evidence="2">MCCC 1A05776</strain>
    </source>
</reference>
<evidence type="ECO:0000313" key="2">
    <source>
        <dbReference type="EMBL" id="MCE8053516.1"/>
    </source>
</evidence>
<reference evidence="2" key="1">
    <citation type="submission" date="2020-05" db="EMBL/GenBank/DDBJ databases">
        <authorList>
            <person name="Wang L."/>
            <person name="Shao Z."/>
        </authorList>
    </citation>
    <scope>NUCLEOTIDE SEQUENCE</scope>
    <source>
        <strain evidence="2">MCCC 1A05776</strain>
    </source>
</reference>
<evidence type="ECO:0000256" key="1">
    <source>
        <dbReference type="SAM" id="Phobius"/>
    </source>
</evidence>
<proteinExistence type="predicted"/>
<dbReference type="AlphaFoldDB" id="A0AAW4Z120"/>
<organism evidence="2 3">
    <name type="scientific">Billgrantia desiderata</name>
    <dbReference type="NCBI Taxonomy" id="52021"/>
    <lineage>
        <taxon>Bacteria</taxon>
        <taxon>Pseudomonadati</taxon>
        <taxon>Pseudomonadota</taxon>
        <taxon>Gammaproteobacteria</taxon>
        <taxon>Oceanospirillales</taxon>
        <taxon>Halomonadaceae</taxon>
        <taxon>Billgrantia</taxon>
    </lineage>
</organism>
<protein>
    <recommendedName>
        <fullName evidence="4">Phage tail tape measure protein</fullName>
    </recommendedName>
</protein>
<dbReference type="EMBL" id="JABFTS010000012">
    <property type="protein sequence ID" value="MCE8053516.1"/>
    <property type="molecule type" value="Genomic_DNA"/>
</dbReference>
<gene>
    <name evidence="2" type="ORF">HOP61_19670</name>
</gene>
<accession>A0AAW4Z120</accession>
<keyword evidence="1" id="KW-0812">Transmembrane</keyword>
<evidence type="ECO:0008006" key="4">
    <source>
        <dbReference type="Google" id="ProtNLM"/>
    </source>
</evidence>
<keyword evidence="1" id="KW-0472">Membrane</keyword>
<keyword evidence="1" id="KW-1133">Transmembrane helix</keyword>
<dbReference type="RefSeq" id="WP_234240777.1">
    <property type="nucleotide sequence ID" value="NZ_JABFTS010000012.1"/>
</dbReference>
<dbReference type="Proteomes" id="UP001320178">
    <property type="component" value="Unassembled WGS sequence"/>
</dbReference>
<feature type="transmembrane region" description="Helical" evidence="1">
    <location>
        <begin position="31"/>
        <end position="50"/>
    </location>
</feature>
<evidence type="ECO:0000313" key="3">
    <source>
        <dbReference type="Proteomes" id="UP001320178"/>
    </source>
</evidence>
<sequence length="215" mass="22448">MNTQEPSTPQVLRLLLEFRSLSDVFRGVGDAIVQSVIGAVAQLAAEWIAFKTMQMLMGRKAEAAAMAGAAATGTAVAASWAPAAAMASLASFGANSAPAMAGISATTALSSSLALTGMAHEGIDSIPQTGTWLLEKGERVTTAETSAKLDKTLSNIERNGSGAGQVIVNNYSSARVNQRRDSNGNVILELIDDLQNDGQFSQALETYTTAQRRAR</sequence>